<feature type="transmembrane region" description="Helical" evidence="7">
    <location>
        <begin position="112"/>
        <end position="136"/>
    </location>
</feature>
<dbReference type="PANTHER" id="PTHR33048:SF146">
    <property type="entry name" value="INTEGRAL MEMBRANE PROTEIN"/>
    <property type="match status" value="1"/>
</dbReference>
<dbReference type="InterPro" id="IPR049326">
    <property type="entry name" value="Rhodopsin_dom_fungi"/>
</dbReference>
<evidence type="ECO:0000313" key="9">
    <source>
        <dbReference type="EMBL" id="EPE26096.1"/>
    </source>
</evidence>
<evidence type="ECO:0000256" key="2">
    <source>
        <dbReference type="ARBA" id="ARBA00022692"/>
    </source>
</evidence>
<dbReference type="Pfam" id="PF20684">
    <property type="entry name" value="Fung_rhodopsin"/>
    <property type="match status" value="1"/>
</dbReference>
<feature type="transmembrane region" description="Helical" evidence="7">
    <location>
        <begin position="64"/>
        <end position="87"/>
    </location>
</feature>
<dbReference type="PANTHER" id="PTHR33048">
    <property type="entry name" value="PTH11-LIKE INTEGRAL MEMBRANE PROTEIN (AFU_ORTHOLOGUE AFUA_5G11245)"/>
    <property type="match status" value="1"/>
</dbReference>
<comment type="subcellular location">
    <subcellularLocation>
        <location evidence="1">Membrane</location>
        <topology evidence="1">Multi-pass membrane protein</topology>
    </subcellularLocation>
</comment>
<evidence type="ECO:0000313" key="10">
    <source>
        <dbReference type="Proteomes" id="UP000016922"/>
    </source>
</evidence>
<evidence type="ECO:0000256" key="1">
    <source>
        <dbReference type="ARBA" id="ARBA00004141"/>
    </source>
</evidence>
<feature type="domain" description="Rhodopsin" evidence="8">
    <location>
        <begin position="50"/>
        <end position="289"/>
    </location>
</feature>
<name>S3D216_GLAL2</name>
<feature type="transmembrane region" description="Helical" evidence="7">
    <location>
        <begin position="227"/>
        <end position="248"/>
    </location>
</feature>
<sequence length="394" mass="43438">MSMSFDPNTTPLTLNPSGAPPNFINPETQAPTVLGTGLLLIIISTICTAVRCHSSLKSTKKLHLDDYCTIFGLAGAIAYWAIIYSLAKDGWGRHSYDVPLAFLDDSYTDRQFASQILISPVKFAITSAIIILYVRLFGTLKWVRWTSYFLYAFLFLIQVQNIGIALYWYIPRAGDVNNIQAALMRTAKTASSAIVNAVCSTVVDIILFLIPIIIVPSLNMTRRKTQACYAVFGFGALIIVVDCVGIAYKTYGVLGKNGDPFWVGMISIITVYAETFALVMVSCIPGLSAFYVGTFMKSRLYSSLQYGLLNRMRRSQRSDRSDLPSVEGDTDRYAKSNRYDPSSQRQPKSSHSTKSLVGSESGKNVVIEMEPPKTSNVSNYSTLGKQESGQAGMR</sequence>
<dbReference type="OrthoDB" id="5342292at2759"/>
<evidence type="ECO:0000259" key="8">
    <source>
        <dbReference type="Pfam" id="PF20684"/>
    </source>
</evidence>
<feature type="region of interest" description="Disordered" evidence="6">
    <location>
        <begin position="1"/>
        <end position="21"/>
    </location>
</feature>
<dbReference type="KEGG" id="glz:GLAREA_02008"/>
<feature type="compositionally biased region" description="Basic and acidic residues" evidence="6">
    <location>
        <begin position="329"/>
        <end position="338"/>
    </location>
</feature>
<evidence type="ECO:0000256" key="5">
    <source>
        <dbReference type="ARBA" id="ARBA00038359"/>
    </source>
</evidence>
<feature type="region of interest" description="Disordered" evidence="6">
    <location>
        <begin position="315"/>
        <end position="394"/>
    </location>
</feature>
<feature type="transmembrane region" description="Helical" evidence="7">
    <location>
        <begin position="260"/>
        <end position="293"/>
    </location>
</feature>
<feature type="compositionally biased region" description="Polar residues" evidence="6">
    <location>
        <begin position="1"/>
        <end position="16"/>
    </location>
</feature>
<dbReference type="EMBL" id="KE145371">
    <property type="protein sequence ID" value="EPE26096.1"/>
    <property type="molecule type" value="Genomic_DNA"/>
</dbReference>
<keyword evidence="10" id="KW-1185">Reference proteome</keyword>
<dbReference type="GeneID" id="19461066"/>
<organism evidence="9 10">
    <name type="scientific">Glarea lozoyensis (strain ATCC 20868 / MF5171)</name>
    <dbReference type="NCBI Taxonomy" id="1116229"/>
    <lineage>
        <taxon>Eukaryota</taxon>
        <taxon>Fungi</taxon>
        <taxon>Dikarya</taxon>
        <taxon>Ascomycota</taxon>
        <taxon>Pezizomycotina</taxon>
        <taxon>Leotiomycetes</taxon>
        <taxon>Helotiales</taxon>
        <taxon>Helotiaceae</taxon>
        <taxon>Glarea</taxon>
    </lineage>
</organism>
<feature type="compositionally biased region" description="Polar residues" evidence="6">
    <location>
        <begin position="339"/>
        <end position="362"/>
    </location>
</feature>
<evidence type="ECO:0000256" key="4">
    <source>
        <dbReference type="ARBA" id="ARBA00023136"/>
    </source>
</evidence>
<dbReference type="AlphaFoldDB" id="S3D216"/>
<reference evidence="9 10" key="1">
    <citation type="journal article" date="2013" name="BMC Genomics">
        <title>Genomics-driven discovery of the pneumocandin biosynthetic gene cluster in the fungus Glarea lozoyensis.</title>
        <authorList>
            <person name="Chen L."/>
            <person name="Yue Q."/>
            <person name="Zhang X."/>
            <person name="Xiang M."/>
            <person name="Wang C."/>
            <person name="Li S."/>
            <person name="Che Y."/>
            <person name="Ortiz-Lopez F.J."/>
            <person name="Bills G.F."/>
            <person name="Liu X."/>
            <person name="An Z."/>
        </authorList>
    </citation>
    <scope>NUCLEOTIDE SEQUENCE [LARGE SCALE GENOMIC DNA]</scope>
    <source>
        <strain evidence="10">ATCC 20868 / MF5171</strain>
    </source>
</reference>
<proteinExistence type="inferred from homology"/>
<feature type="compositionally biased region" description="Polar residues" evidence="6">
    <location>
        <begin position="373"/>
        <end position="394"/>
    </location>
</feature>
<protein>
    <recommendedName>
        <fullName evidence="8">Rhodopsin domain-containing protein</fullName>
    </recommendedName>
</protein>
<keyword evidence="3 7" id="KW-1133">Transmembrane helix</keyword>
<feature type="transmembrane region" description="Helical" evidence="7">
    <location>
        <begin position="33"/>
        <end position="52"/>
    </location>
</feature>
<evidence type="ECO:0000256" key="6">
    <source>
        <dbReference type="SAM" id="MobiDB-lite"/>
    </source>
</evidence>
<feature type="transmembrane region" description="Helical" evidence="7">
    <location>
        <begin position="190"/>
        <end position="215"/>
    </location>
</feature>
<comment type="similarity">
    <text evidence="5">Belongs to the SAT4 family.</text>
</comment>
<keyword evidence="4 7" id="KW-0472">Membrane</keyword>
<evidence type="ECO:0000256" key="3">
    <source>
        <dbReference type="ARBA" id="ARBA00022989"/>
    </source>
</evidence>
<dbReference type="InterPro" id="IPR052337">
    <property type="entry name" value="SAT4-like"/>
</dbReference>
<evidence type="ECO:0000256" key="7">
    <source>
        <dbReference type="SAM" id="Phobius"/>
    </source>
</evidence>
<accession>S3D216</accession>
<keyword evidence="2 7" id="KW-0812">Transmembrane</keyword>
<feature type="transmembrane region" description="Helical" evidence="7">
    <location>
        <begin position="148"/>
        <end position="170"/>
    </location>
</feature>
<dbReference type="HOGENOM" id="CLU_028200_12_8_1"/>
<dbReference type="RefSeq" id="XP_008087415.1">
    <property type="nucleotide sequence ID" value="XM_008089224.1"/>
</dbReference>
<gene>
    <name evidence="9" type="ORF">GLAREA_02008</name>
</gene>
<dbReference type="Proteomes" id="UP000016922">
    <property type="component" value="Unassembled WGS sequence"/>
</dbReference>
<dbReference type="eggNOG" id="ENOG502RZQZ">
    <property type="taxonomic scope" value="Eukaryota"/>
</dbReference>
<dbReference type="GO" id="GO:0016020">
    <property type="term" value="C:membrane"/>
    <property type="evidence" value="ECO:0007669"/>
    <property type="project" value="UniProtKB-SubCell"/>
</dbReference>